<protein>
    <recommendedName>
        <fullName evidence="10">Trk system potassium uptake protein</fullName>
    </recommendedName>
</protein>
<feature type="transmembrane region" description="Helical" evidence="12">
    <location>
        <begin position="453"/>
        <end position="475"/>
    </location>
</feature>
<feature type="transmembrane region" description="Helical" evidence="12">
    <location>
        <begin position="235"/>
        <end position="252"/>
    </location>
</feature>
<evidence type="ECO:0000256" key="4">
    <source>
        <dbReference type="ARBA" id="ARBA00022538"/>
    </source>
</evidence>
<dbReference type="PIRSF" id="PIRSF006247">
    <property type="entry name" value="TrkH"/>
    <property type="match status" value="1"/>
</dbReference>
<reference evidence="13 14" key="1">
    <citation type="submission" date="2017-08" db="EMBL/GenBank/DDBJ databases">
        <title>Infants hospitalized years apart are colonized by the same room-sourced microbial strains.</title>
        <authorList>
            <person name="Brooks B."/>
            <person name="Olm M.R."/>
            <person name="Firek B.A."/>
            <person name="Baker R."/>
            <person name="Thomas B.C."/>
            <person name="Morowitz M.J."/>
            <person name="Banfield J.F."/>
        </authorList>
    </citation>
    <scope>NUCLEOTIDE SEQUENCE [LARGE SCALE GENOMIC DNA]</scope>
    <source>
        <strain evidence="13">S2_005_002_R2_34</strain>
    </source>
</reference>
<evidence type="ECO:0000313" key="14">
    <source>
        <dbReference type="Proteomes" id="UP000249185"/>
    </source>
</evidence>
<evidence type="ECO:0000256" key="1">
    <source>
        <dbReference type="ARBA" id="ARBA00004651"/>
    </source>
</evidence>
<keyword evidence="6 10" id="KW-0630">Potassium</keyword>
<evidence type="ECO:0000256" key="10">
    <source>
        <dbReference type="PIRNR" id="PIRNR006247"/>
    </source>
</evidence>
<dbReference type="AlphaFoldDB" id="A0A2W5NAH7"/>
<dbReference type="PANTHER" id="PTHR32024">
    <property type="entry name" value="TRK SYSTEM POTASSIUM UPTAKE PROTEIN TRKG-RELATED"/>
    <property type="match status" value="1"/>
</dbReference>
<feature type="binding site" evidence="11">
    <location>
        <position position="113"/>
    </location>
    <ligand>
        <name>K(+)</name>
        <dbReference type="ChEBI" id="CHEBI:29103"/>
    </ligand>
</feature>
<evidence type="ECO:0000256" key="7">
    <source>
        <dbReference type="ARBA" id="ARBA00022989"/>
    </source>
</evidence>
<feature type="transmembrane region" description="Helical" evidence="12">
    <location>
        <begin position="393"/>
        <end position="416"/>
    </location>
</feature>
<comment type="caution">
    <text evidence="13">The sequence shown here is derived from an EMBL/GenBank/DDBJ whole genome shotgun (WGS) entry which is preliminary data.</text>
</comment>
<evidence type="ECO:0000256" key="11">
    <source>
        <dbReference type="PIRSR" id="PIRSR006247-1"/>
    </source>
</evidence>
<name>A0A2W5NAH7_RHOSU</name>
<feature type="binding site" evidence="11">
    <location>
        <position position="315"/>
    </location>
    <ligand>
        <name>K(+)</name>
        <dbReference type="ChEBI" id="CHEBI:29103"/>
    </ligand>
</feature>
<organism evidence="13 14">
    <name type="scientific">Rhodovulum sulfidophilum</name>
    <name type="common">Rhodobacter sulfidophilus</name>
    <dbReference type="NCBI Taxonomy" id="35806"/>
    <lineage>
        <taxon>Bacteria</taxon>
        <taxon>Pseudomonadati</taxon>
        <taxon>Pseudomonadota</taxon>
        <taxon>Alphaproteobacteria</taxon>
        <taxon>Rhodobacterales</taxon>
        <taxon>Paracoccaceae</taxon>
        <taxon>Rhodovulum</taxon>
    </lineage>
</organism>
<gene>
    <name evidence="13" type="ORF">DI556_12115</name>
</gene>
<feature type="transmembrane region" description="Helical" evidence="12">
    <location>
        <begin position="40"/>
        <end position="59"/>
    </location>
</feature>
<feature type="transmembrane region" description="Helical" evidence="12">
    <location>
        <begin position="134"/>
        <end position="154"/>
    </location>
</feature>
<accession>A0A2W5NAH7</accession>
<keyword evidence="5 12" id="KW-0812">Transmembrane</keyword>
<keyword evidence="9 10" id="KW-0472">Membrane</keyword>
<keyword evidence="4 10" id="KW-0633">Potassium transport</keyword>
<feature type="binding site" evidence="11">
    <location>
        <position position="220"/>
    </location>
    <ligand>
        <name>K(+)</name>
        <dbReference type="ChEBI" id="CHEBI:29103"/>
    </ligand>
</feature>
<dbReference type="Proteomes" id="UP000249185">
    <property type="component" value="Unassembled WGS sequence"/>
</dbReference>
<feature type="transmembrane region" description="Helical" evidence="12">
    <location>
        <begin position="273"/>
        <end position="291"/>
    </location>
</feature>
<keyword evidence="3 10" id="KW-1003">Cell membrane</keyword>
<keyword evidence="7 12" id="KW-1133">Transmembrane helix</keyword>
<evidence type="ECO:0000256" key="6">
    <source>
        <dbReference type="ARBA" id="ARBA00022958"/>
    </source>
</evidence>
<dbReference type="InterPro" id="IPR003445">
    <property type="entry name" value="Cat_transpt"/>
</dbReference>
<feature type="binding site" evidence="11">
    <location>
        <position position="432"/>
    </location>
    <ligand>
        <name>K(+)</name>
        <dbReference type="ChEBI" id="CHEBI:29103"/>
    </ligand>
</feature>
<comment type="subcellular location">
    <subcellularLocation>
        <location evidence="10">Cell inner membrane</location>
        <topology evidence="10">Multi-pass membrane protein</topology>
    </subcellularLocation>
    <subcellularLocation>
        <location evidence="1">Cell membrane</location>
        <topology evidence="1">Multi-pass membrane protein</topology>
    </subcellularLocation>
</comment>
<keyword evidence="2 10" id="KW-0813">Transport</keyword>
<dbReference type="Pfam" id="PF02386">
    <property type="entry name" value="TrkH"/>
    <property type="match status" value="2"/>
</dbReference>
<evidence type="ECO:0000256" key="9">
    <source>
        <dbReference type="ARBA" id="ARBA00023136"/>
    </source>
</evidence>
<feature type="binding site" evidence="11">
    <location>
        <position position="431"/>
    </location>
    <ligand>
        <name>K(+)</name>
        <dbReference type="ChEBI" id="CHEBI:29103"/>
    </ligand>
</feature>
<keyword evidence="10" id="KW-0997">Cell inner membrane</keyword>
<dbReference type="InterPro" id="IPR004772">
    <property type="entry name" value="TrkH"/>
</dbReference>
<evidence type="ECO:0000256" key="5">
    <source>
        <dbReference type="ARBA" id="ARBA00022692"/>
    </source>
</evidence>
<evidence type="ECO:0000313" key="13">
    <source>
        <dbReference type="EMBL" id="PZQ49289.1"/>
    </source>
</evidence>
<evidence type="ECO:0000256" key="8">
    <source>
        <dbReference type="ARBA" id="ARBA00023065"/>
    </source>
</evidence>
<feature type="transmembrane region" description="Helical" evidence="12">
    <location>
        <begin position="71"/>
        <end position="92"/>
    </location>
</feature>
<dbReference type="PANTHER" id="PTHR32024:SF3">
    <property type="entry name" value="TRK SYSTEM POTASSIUM UPTAKE PROTEIN"/>
    <property type="match status" value="1"/>
</dbReference>
<feature type="binding site" evidence="11">
    <location>
        <position position="314"/>
    </location>
    <ligand>
        <name>K(+)</name>
        <dbReference type="ChEBI" id="CHEBI:29103"/>
    </ligand>
</feature>
<feature type="transmembrane region" description="Helical" evidence="12">
    <location>
        <begin position="324"/>
        <end position="344"/>
    </location>
</feature>
<comment type="similarity">
    <text evidence="10">Belongs to the TrkH potassium transport family.</text>
</comment>
<evidence type="ECO:0000256" key="3">
    <source>
        <dbReference type="ARBA" id="ARBA00022475"/>
    </source>
</evidence>
<dbReference type="GO" id="GO:0015379">
    <property type="term" value="F:potassium:chloride symporter activity"/>
    <property type="evidence" value="ECO:0007669"/>
    <property type="project" value="InterPro"/>
</dbReference>
<dbReference type="EMBL" id="QFPW01000008">
    <property type="protein sequence ID" value="PZQ49289.1"/>
    <property type="molecule type" value="Genomic_DNA"/>
</dbReference>
<feature type="transmembrane region" description="Helical" evidence="12">
    <location>
        <begin position="180"/>
        <end position="201"/>
    </location>
</feature>
<proteinExistence type="inferred from homology"/>
<evidence type="ECO:0000256" key="12">
    <source>
        <dbReference type="SAM" id="Phobius"/>
    </source>
</evidence>
<evidence type="ECO:0000256" key="2">
    <source>
        <dbReference type="ARBA" id="ARBA00022448"/>
    </source>
</evidence>
<feature type="transmembrane region" description="Helical" evidence="12">
    <location>
        <begin position="7"/>
        <end position="28"/>
    </location>
</feature>
<dbReference type="GO" id="GO:0046872">
    <property type="term" value="F:metal ion binding"/>
    <property type="evidence" value="ECO:0007669"/>
    <property type="project" value="UniProtKB-KW"/>
</dbReference>
<sequence>MLDLRPVGYVIGWLMALFGGLMAVPAAVDFADGDPNFRAFVASMAVTLCGGVALALACANSWHRDLGLRQGFLLTCGSWVSFIAFGTLPFLLGEPGLDLARATYESTSALTATGGTVIVGLHEVPRGVLVWRMLLTWLGGIGIVLMALILLPLLNIGGMQILKTGDFNTLGKVLPRAKQVVISCGAVYVVFTLLCAMGYLWGGMTGFDALLHAMSTAATGGMGNYDVSFAEFSPISQYVGTVFMLLASMSFIRFVQFARGDARALYDDPQIRAFLAIYLALCGGLVAARLLNGDPLGEPMLREIFFNMASVISTTGFASTDYTLWGPMAQVLFFCAMMICGCSGSTTGGPKVFRYQILFAGINAEIRRLHTRNIVVTPRYQGQVISEEVMSSVMAYFMLFFLTLGVGAVALVLIGLDPVTAVSGAATAITNVGPGLGPVIGPAGNFSSLPDPAIWVMSFLMLVGRLELMAVYVLFMPSYWRA</sequence>
<comment type="function">
    <text evidence="10">Low-affinity potassium transport system. Interacts with Trk system potassium uptake protein TrkA.</text>
</comment>
<keyword evidence="8 10" id="KW-0406">Ion transport</keyword>
<keyword evidence="11" id="KW-0479">Metal-binding</keyword>
<dbReference type="GO" id="GO:0005886">
    <property type="term" value="C:plasma membrane"/>
    <property type="evidence" value="ECO:0007669"/>
    <property type="project" value="UniProtKB-SubCell"/>
</dbReference>